<dbReference type="InterPro" id="IPR003814">
    <property type="entry name" value="FmdEsu_dom"/>
</dbReference>
<sequence length="235" mass="26357">MVSIQPRLRSVSVPGLFLVLVLFCIPCCAEGDYSALAQDIPPITVVRNGQERTISLTDVYDFHGNACPGATMTFQAVRYGLQLLFGADTPDLDDLVIFSRSPGGPMDMIDLLMKGADKSGRTWPPAGITMAAENFSFQFLRKSTLQAVTVRLNDGLWPEDWFELRDKHRAGTITDAEEEKRKKDRGDVIGQFPRKPFTELFGEPEVYAFVAWGGLEQGEMRRLIRQQRKQARAKN</sequence>
<dbReference type="EMBL" id="FQXS01000044">
    <property type="protein sequence ID" value="SHI13218.1"/>
    <property type="molecule type" value="Genomic_DNA"/>
</dbReference>
<dbReference type="Proteomes" id="UP000184139">
    <property type="component" value="Unassembled WGS sequence"/>
</dbReference>
<name>A0A1M5YMS8_9BACT</name>
<proteinExistence type="predicted"/>
<organism evidence="2 3">
    <name type="scientific">Desulfofustis glycolicus DSM 9705</name>
    <dbReference type="NCBI Taxonomy" id="1121409"/>
    <lineage>
        <taxon>Bacteria</taxon>
        <taxon>Pseudomonadati</taxon>
        <taxon>Thermodesulfobacteriota</taxon>
        <taxon>Desulfobulbia</taxon>
        <taxon>Desulfobulbales</taxon>
        <taxon>Desulfocapsaceae</taxon>
        <taxon>Desulfofustis</taxon>
    </lineage>
</organism>
<evidence type="ECO:0000313" key="3">
    <source>
        <dbReference type="Proteomes" id="UP000184139"/>
    </source>
</evidence>
<evidence type="ECO:0000313" key="2">
    <source>
        <dbReference type="EMBL" id="SHI13218.1"/>
    </source>
</evidence>
<accession>A0A1M5YMS8</accession>
<dbReference type="Gene3D" id="3.30.1330.130">
    <property type="match status" value="1"/>
</dbReference>
<dbReference type="Pfam" id="PF02663">
    <property type="entry name" value="FmdE"/>
    <property type="match status" value="1"/>
</dbReference>
<dbReference type="SUPFAM" id="SSF143555">
    <property type="entry name" value="FwdE-like"/>
    <property type="match status" value="1"/>
</dbReference>
<keyword evidence="3" id="KW-1185">Reference proteome</keyword>
<evidence type="ECO:0000259" key="1">
    <source>
        <dbReference type="Pfam" id="PF02663"/>
    </source>
</evidence>
<dbReference type="AlphaFoldDB" id="A0A1M5YMS8"/>
<reference evidence="2 3" key="1">
    <citation type="submission" date="2016-11" db="EMBL/GenBank/DDBJ databases">
        <authorList>
            <person name="Jaros S."/>
            <person name="Januszkiewicz K."/>
            <person name="Wedrychowicz H."/>
        </authorList>
    </citation>
    <scope>NUCLEOTIDE SEQUENCE [LARGE SCALE GENOMIC DNA]</scope>
    <source>
        <strain evidence="2 3">DSM 9705</strain>
    </source>
</reference>
<protein>
    <submittedName>
        <fullName evidence="2">FmdE, Molybdenum formylmethanofuran dehydrogenase operon</fullName>
    </submittedName>
</protein>
<dbReference type="STRING" id="1121409.SAMN02745124_04220"/>
<gene>
    <name evidence="2" type="ORF">SAMN02745124_04220</name>
</gene>
<feature type="domain" description="Formylmethanofuran dehydrogenase subunit E" evidence="1">
    <location>
        <begin position="62"/>
        <end position="201"/>
    </location>
</feature>